<evidence type="ECO:0000256" key="1">
    <source>
        <dbReference type="SAM" id="SignalP"/>
    </source>
</evidence>
<name>H2BZ49_GILLR</name>
<dbReference type="RefSeq" id="WP_006989700.1">
    <property type="nucleotide sequence ID" value="NZ_JH594606.1"/>
</dbReference>
<gene>
    <name evidence="2" type="ORF">Gilli_2781</name>
</gene>
<accession>H2BZ49</accession>
<feature type="chain" id="PRO_5003560704" evidence="1">
    <location>
        <begin position="19"/>
        <end position="257"/>
    </location>
</feature>
<sequence>MKYLLVSFFLLSVTTLLAQEERIIKGKIVNDSLENSVVHIINVTQKTGTITSTKGEFDILARENDTLLFSSLLYIPQKVKISSTIYKDGSLNVELIKNVNELEEVNISNIKLSGDLNRDLSTIKSLNKYDLGIPLSTKPLPTQAERRLMANTVSINPLGGAVNLDHLINVISGRHALNIQAKANEDKNTLVAVARDSFSEEIFVNLLNIPLEEISVFLFFCAENANLKQRLDTKNQLGLLEFFKRQAPSFRKYRGLE</sequence>
<dbReference type="AlphaFoldDB" id="H2BZ49"/>
<dbReference type="HOGENOM" id="CLU_088900_0_0_10"/>
<protein>
    <submittedName>
        <fullName evidence="2">Uncharacterized protein</fullName>
    </submittedName>
</protein>
<dbReference type="EMBL" id="JH594606">
    <property type="protein sequence ID" value="EHQ03394.1"/>
    <property type="molecule type" value="Genomic_DNA"/>
</dbReference>
<dbReference type="STRING" id="865937.Gilli_2781"/>
<dbReference type="eggNOG" id="ENOG502ZKUT">
    <property type="taxonomic scope" value="Bacteria"/>
</dbReference>
<keyword evidence="3" id="KW-1185">Reference proteome</keyword>
<reference evidence="3" key="1">
    <citation type="journal article" date="2012" name="Stand. Genomic Sci.">
        <title>Genome sequence of the Antarctic rhodopsins-containing flavobacterium Gillisia limnaea type strain (R-8282(T)).</title>
        <authorList>
            <person name="Riedel T."/>
            <person name="Held B."/>
            <person name="Nolan M."/>
            <person name="Lucas S."/>
            <person name="Lapidus A."/>
            <person name="Tice H."/>
            <person name="Del Rio T.G."/>
            <person name="Cheng J.F."/>
            <person name="Han C."/>
            <person name="Tapia R."/>
            <person name="Goodwin L.A."/>
            <person name="Pitluck S."/>
            <person name="Liolios K."/>
            <person name="Mavromatis K."/>
            <person name="Pagani I."/>
            <person name="Ivanova N."/>
            <person name="Mikhailova N."/>
            <person name="Pati A."/>
            <person name="Chen A."/>
            <person name="Palaniappan K."/>
            <person name="Land M."/>
            <person name="Rohde M."/>
            <person name="Tindall B.J."/>
            <person name="Detter J.C."/>
            <person name="Goker M."/>
            <person name="Bristow J."/>
            <person name="Eisen J.A."/>
            <person name="Markowitz V."/>
            <person name="Hugenholtz P."/>
            <person name="Kyrpides N.C."/>
            <person name="Klenk H.P."/>
            <person name="Woyke T."/>
        </authorList>
    </citation>
    <scope>NUCLEOTIDE SEQUENCE [LARGE SCALE GENOMIC DNA]</scope>
    <source>
        <strain evidence="3">DSM 15749 / LMG 21470 / R-8282</strain>
    </source>
</reference>
<dbReference type="OrthoDB" id="1427655at2"/>
<keyword evidence="1" id="KW-0732">Signal</keyword>
<evidence type="ECO:0000313" key="2">
    <source>
        <dbReference type="EMBL" id="EHQ03394.1"/>
    </source>
</evidence>
<proteinExistence type="predicted"/>
<evidence type="ECO:0000313" key="3">
    <source>
        <dbReference type="Proteomes" id="UP000003844"/>
    </source>
</evidence>
<feature type="signal peptide" evidence="1">
    <location>
        <begin position="1"/>
        <end position="18"/>
    </location>
</feature>
<organism evidence="2 3">
    <name type="scientific">Gillisia limnaea (strain DSM 15749 / LMG 21470 / R-8282)</name>
    <dbReference type="NCBI Taxonomy" id="865937"/>
    <lineage>
        <taxon>Bacteria</taxon>
        <taxon>Pseudomonadati</taxon>
        <taxon>Bacteroidota</taxon>
        <taxon>Flavobacteriia</taxon>
        <taxon>Flavobacteriales</taxon>
        <taxon>Flavobacteriaceae</taxon>
        <taxon>Gillisia</taxon>
    </lineage>
</organism>
<dbReference type="Proteomes" id="UP000003844">
    <property type="component" value="Unassembled WGS sequence"/>
</dbReference>